<evidence type="ECO:0000256" key="6">
    <source>
        <dbReference type="SAM" id="Phobius"/>
    </source>
</evidence>
<dbReference type="GO" id="GO:0016671">
    <property type="term" value="F:oxidoreductase activity, acting on a sulfur group of donors, disulfide as acceptor"/>
    <property type="evidence" value="ECO:0007669"/>
    <property type="project" value="InterPro"/>
</dbReference>
<name>A0A0M0JQC7_9EUKA</name>
<evidence type="ECO:0000256" key="3">
    <source>
        <dbReference type="ARBA" id="ARBA00022525"/>
    </source>
</evidence>
<dbReference type="PANTHER" id="PTHR13234">
    <property type="entry name" value="GAMMA-INTERFERON INDUCIBLE LYSOSOMAL THIOL REDUCTASE GILT"/>
    <property type="match status" value="1"/>
</dbReference>
<evidence type="ECO:0000313" key="8">
    <source>
        <dbReference type="Proteomes" id="UP000037460"/>
    </source>
</evidence>
<keyword evidence="6" id="KW-1133">Transmembrane helix</keyword>
<keyword evidence="8" id="KW-1185">Reference proteome</keyword>
<organism evidence="7 8">
    <name type="scientific">Chrysochromulina tobinii</name>
    <dbReference type="NCBI Taxonomy" id="1460289"/>
    <lineage>
        <taxon>Eukaryota</taxon>
        <taxon>Haptista</taxon>
        <taxon>Haptophyta</taxon>
        <taxon>Prymnesiophyceae</taxon>
        <taxon>Prymnesiales</taxon>
        <taxon>Chrysochromulinaceae</taxon>
        <taxon>Chrysochromulina</taxon>
    </lineage>
</organism>
<proteinExistence type="inferred from homology"/>
<evidence type="ECO:0000256" key="2">
    <source>
        <dbReference type="ARBA" id="ARBA00005679"/>
    </source>
</evidence>
<keyword evidence="6" id="KW-0472">Membrane</keyword>
<evidence type="ECO:0000256" key="1">
    <source>
        <dbReference type="ARBA" id="ARBA00004613"/>
    </source>
</evidence>
<keyword evidence="3" id="KW-0964">Secreted</keyword>
<feature type="transmembrane region" description="Helical" evidence="6">
    <location>
        <begin position="211"/>
        <end position="232"/>
    </location>
</feature>
<comment type="subcellular location">
    <subcellularLocation>
        <location evidence="1">Secreted</location>
    </subcellularLocation>
</comment>
<dbReference type="GO" id="GO:0005576">
    <property type="term" value="C:extracellular region"/>
    <property type="evidence" value="ECO:0007669"/>
    <property type="project" value="UniProtKB-SubCell"/>
</dbReference>
<gene>
    <name evidence="7" type="ORF">Ctob_014320</name>
</gene>
<dbReference type="PANTHER" id="PTHR13234:SF8">
    <property type="entry name" value="GAMMA-INTERFERON-INDUCIBLE LYSOSOMAL THIOL REDUCTASE"/>
    <property type="match status" value="1"/>
</dbReference>
<evidence type="ECO:0000313" key="7">
    <source>
        <dbReference type="EMBL" id="KOO28811.1"/>
    </source>
</evidence>
<comment type="caution">
    <text evidence="7">The sequence shown here is derived from an EMBL/GenBank/DDBJ whole genome shotgun (WGS) entry which is preliminary data.</text>
</comment>
<evidence type="ECO:0000256" key="4">
    <source>
        <dbReference type="ARBA" id="ARBA00022729"/>
    </source>
</evidence>
<dbReference type="EMBL" id="JWZX01002510">
    <property type="protein sequence ID" value="KOO28811.1"/>
    <property type="molecule type" value="Genomic_DNA"/>
</dbReference>
<keyword evidence="5" id="KW-0325">Glycoprotein</keyword>
<dbReference type="Pfam" id="PF03227">
    <property type="entry name" value="GILT"/>
    <property type="match status" value="1"/>
</dbReference>
<keyword evidence="4" id="KW-0732">Signal</keyword>
<accession>A0A0M0JQC7</accession>
<dbReference type="Gene3D" id="3.40.30.10">
    <property type="entry name" value="Glutaredoxin"/>
    <property type="match status" value="1"/>
</dbReference>
<sequence length="258" mass="27055">MVPWGNAYYDSALLTNAGCPNGTEPYPYNRNRYTCWAGLCNSTTDAPPDCFNGTMLCQHGPGECAGNSIENCAKFSYPSQPLYTSFVYCFEASCTYDSDNPFNSTCNTSAAFLEQCGAYAGIDAAPIIACFEDATLTAQLDLAAAHQTAALGTSKLGTPWVLVNGEPLDDTDDLLSAVCDAWSAQDGAVVPSGCPGAPVSPYDWKTWQEGATLGVGIGGGLLLGLLVALFVVRCRRKKESGAGGVPLLPGEVLRGVAF</sequence>
<evidence type="ECO:0000256" key="5">
    <source>
        <dbReference type="ARBA" id="ARBA00023180"/>
    </source>
</evidence>
<keyword evidence="6" id="KW-0812">Transmembrane</keyword>
<dbReference type="Proteomes" id="UP000037460">
    <property type="component" value="Unassembled WGS sequence"/>
</dbReference>
<reference evidence="8" key="1">
    <citation type="journal article" date="2015" name="PLoS Genet.">
        <title>Genome Sequence and Transcriptome Analyses of Chrysochromulina tobin: Metabolic Tools for Enhanced Algal Fitness in the Prominent Order Prymnesiales (Haptophyceae).</title>
        <authorList>
            <person name="Hovde B.T."/>
            <person name="Deodato C.R."/>
            <person name="Hunsperger H.M."/>
            <person name="Ryken S.A."/>
            <person name="Yost W."/>
            <person name="Jha R.K."/>
            <person name="Patterson J."/>
            <person name="Monnat R.J. Jr."/>
            <person name="Barlow S.B."/>
            <person name="Starkenburg S.R."/>
            <person name="Cattolico R.A."/>
        </authorList>
    </citation>
    <scope>NUCLEOTIDE SEQUENCE</scope>
    <source>
        <strain evidence="8">CCMP291</strain>
    </source>
</reference>
<comment type="similarity">
    <text evidence="2">Belongs to the GILT family.</text>
</comment>
<protein>
    <submittedName>
        <fullName evidence="7">Gamma-interferon-inducible lysosomal thiol reductase-like protein</fullName>
    </submittedName>
</protein>
<dbReference type="OrthoDB" id="958254at2759"/>
<dbReference type="InterPro" id="IPR004911">
    <property type="entry name" value="Interferon-induced_GILT"/>
</dbReference>
<dbReference type="AlphaFoldDB" id="A0A0M0JQC7"/>